<feature type="domain" description="Glycosyl hydrolase family 13 catalytic" evidence="2">
    <location>
        <begin position="61"/>
        <end position="391"/>
    </location>
</feature>
<dbReference type="PANTHER" id="PTHR47786:SF2">
    <property type="entry name" value="GLYCOSYL HYDROLASE FAMILY 13 CATALYTIC DOMAIN-CONTAINING PROTEIN"/>
    <property type="match status" value="1"/>
</dbReference>
<dbReference type="InterPro" id="IPR006047">
    <property type="entry name" value="GH13_cat_dom"/>
</dbReference>
<organism evidence="3">
    <name type="scientific">Picocystis salinarum</name>
    <dbReference type="NCBI Taxonomy" id="88271"/>
    <lineage>
        <taxon>Eukaryota</taxon>
        <taxon>Viridiplantae</taxon>
        <taxon>Chlorophyta</taxon>
        <taxon>Picocystophyceae</taxon>
        <taxon>Picocystales</taxon>
        <taxon>Picocystaceae</taxon>
        <taxon>Picocystis</taxon>
    </lineage>
</organism>
<dbReference type="EMBL" id="HBIS01009082">
    <property type="protein sequence ID" value="CAE0613572.1"/>
    <property type="molecule type" value="Transcribed_RNA"/>
</dbReference>
<reference evidence="3" key="1">
    <citation type="submission" date="2021-01" db="EMBL/GenBank/DDBJ databases">
        <authorList>
            <person name="Corre E."/>
            <person name="Pelletier E."/>
            <person name="Niang G."/>
            <person name="Scheremetjew M."/>
            <person name="Finn R."/>
            <person name="Kale V."/>
            <person name="Holt S."/>
            <person name="Cochrane G."/>
            <person name="Meng A."/>
            <person name="Brown T."/>
            <person name="Cohen L."/>
        </authorList>
    </citation>
    <scope>NUCLEOTIDE SEQUENCE</scope>
    <source>
        <strain evidence="3">CCMP1897</strain>
    </source>
</reference>
<proteinExistence type="predicted"/>
<dbReference type="InterPro" id="IPR017853">
    <property type="entry name" value="GH"/>
</dbReference>
<evidence type="ECO:0000313" key="3">
    <source>
        <dbReference type="EMBL" id="CAE0613572.1"/>
    </source>
</evidence>
<name>A0A7S3XE43_9CHLO</name>
<accession>A0A7S3XE43</accession>
<dbReference type="SMART" id="SM00642">
    <property type="entry name" value="Aamy"/>
    <property type="match status" value="1"/>
</dbReference>
<dbReference type="CDD" id="cd11313">
    <property type="entry name" value="AmyAc_arch_bac_AmyA"/>
    <property type="match status" value="1"/>
</dbReference>
<dbReference type="GO" id="GO:0005975">
    <property type="term" value="P:carbohydrate metabolic process"/>
    <property type="evidence" value="ECO:0007669"/>
    <property type="project" value="InterPro"/>
</dbReference>
<evidence type="ECO:0000256" key="1">
    <source>
        <dbReference type="SAM" id="MobiDB-lite"/>
    </source>
</evidence>
<evidence type="ECO:0000259" key="2">
    <source>
        <dbReference type="SMART" id="SM00642"/>
    </source>
</evidence>
<sequence length="520" mass="58828">MQCANVKPRWSHASARARHGVRKGRKEDERKLWHRKWLGALRRKAAGRVGATDGRSELPTLVLYEVFVRNHSEEGTFEMVRKDLERIHSMGVDVLWLMPHYPIGKEERKGSLGSPYSIMDYKACEGSLGTLQDFERLANKVHELGMRLMIDIVFNHTSRDSAFVKEHPEWYKRDIFDRPTSPWDDVADFNYEEPAQWDALIDVLKFWVSKGVDGFRCDVASMVPLGFWQKAREEVDKEGNMIWLAESVDSTFLSALRRANQTALCDAELMQVFDLTYDYDLWNLWCAVVAGTEPVHRFLEMLQFQEVYLPAKAVKLRFVENHDQTRIMARAQSKHQAVAWTAFAAFNKGAFLIHAGQEEGMQKATELFEKDPIPWSSRPYQGFLSKLASLKKMKEVTDGELVLISGAPVLVAAWIAPPVHEPSPSGRLQLPKPGGGLLGLFNVGVCDEVPESPDIPLEDGNYHNIIADPQAEDMNTLQVTSGKISVPIRTAVVLHFEGDLTSATPLYSNLLDFQAARSVF</sequence>
<dbReference type="Gene3D" id="3.20.20.80">
    <property type="entry name" value="Glycosidases"/>
    <property type="match status" value="1"/>
</dbReference>
<dbReference type="AlphaFoldDB" id="A0A7S3XE43"/>
<gene>
    <name evidence="3" type="ORF">PSAL00342_LOCUS7471</name>
</gene>
<feature type="region of interest" description="Disordered" evidence="1">
    <location>
        <begin position="1"/>
        <end position="27"/>
    </location>
</feature>
<dbReference type="SUPFAM" id="SSF51445">
    <property type="entry name" value="(Trans)glycosidases"/>
    <property type="match status" value="1"/>
</dbReference>
<protein>
    <recommendedName>
        <fullName evidence="2">Glycosyl hydrolase family 13 catalytic domain-containing protein</fullName>
    </recommendedName>
</protein>
<dbReference type="PANTHER" id="PTHR47786">
    <property type="entry name" value="ALPHA-1,4-GLUCAN:MALTOSE-1-PHOSPHATE MALTOSYLTRANSFERASE"/>
    <property type="match status" value="1"/>
</dbReference>
<dbReference type="Pfam" id="PF00128">
    <property type="entry name" value="Alpha-amylase"/>
    <property type="match status" value="2"/>
</dbReference>
<feature type="compositionally biased region" description="Basic residues" evidence="1">
    <location>
        <begin position="15"/>
        <end position="24"/>
    </location>
</feature>